<feature type="domain" description="Type III secretion system flagellar brake protein YcgR PilZN" evidence="5">
    <location>
        <begin position="24"/>
        <end position="113"/>
    </location>
</feature>
<evidence type="ECO:0000313" key="7">
    <source>
        <dbReference type="Proteomes" id="UP000626370"/>
    </source>
</evidence>
<gene>
    <name evidence="6" type="ORF">GCM10011501_24890</name>
</gene>
<evidence type="ECO:0000259" key="4">
    <source>
        <dbReference type="Pfam" id="PF07238"/>
    </source>
</evidence>
<evidence type="ECO:0000256" key="2">
    <source>
        <dbReference type="ARBA" id="ARBA00022741"/>
    </source>
</evidence>
<dbReference type="EMBL" id="BNAH01000010">
    <property type="protein sequence ID" value="GHE94483.1"/>
    <property type="molecule type" value="Genomic_DNA"/>
</dbReference>
<dbReference type="Gene3D" id="2.30.110.10">
    <property type="entry name" value="Electron Transport, Fmn-binding Protein, Chain A"/>
    <property type="match status" value="1"/>
</dbReference>
<protein>
    <recommendedName>
        <fullName evidence="8">Flagellar brake protein</fullName>
    </recommendedName>
</protein>
<dbReference type="Proteomes" id="UP000626370">
    <property type="component" value="Unassembled WGS sequence"/>
</dbReference>
<evidence type="ECO:0000313" key="6">
    <source>
        <dbReference type="EMBL" id="GHE94483.1"/>
    </source>
</evidence>
<keyword evidence="1" id="KW-0973">c-di-GMP</keyword>
<evidence type="ECO:0000256" key="1">
    <source>
        <dbReference type="ARBA" id="ARBA00022636"/>
    </source>
</evidence>
<sequence length="228" mass="25261">MSTIPVKIETTERLNRNLGLLQAGSMVTIDISTPAGQKVKFRTVFIGYLPKKYVLIQMPDNNRIGNFSRFITQGTAVTVRGLIEGHEGSVAAFVSSIKQTLQLPSRIMVLDFPQTVSVQSLRTAIRIDTEIPAKVKIAQEYWQALITDISISGCQILIQNGDSITMAKGDSLHMIIEDFLDKENLILDSTICSIKSSNEDLSLGVKFQPEIRENVIKLINQVIIDEAV</sequence>
<organism evidence="6 7">
    <name type="scientific">Thalassotalea profundi</name>
    <dbReference type="NCBI Taxonomy" id="2036687"/>
    <lineage>
        <taxon>Bacteria</taxon>
        <taxon>Pseudomonadati</taxon>
        <taxon>Pseudomonadota</taxon>
        <taxon>Gammaproteobacteria</taxon>
        <taxon>Alteromonadales</taxon>
        <taxon>Colwelliaceae</taxon>
        <taxon>Thalassotalea</taxon>
    </lineage>
</organism>
<evidence type="ECO:0000256" key="3">
    <source>
        <dbReference type="ARBA" id="ARBA00023143"/>
    </source>
</evidence>
<keyword evidence="2" id="KW-0547">Nucleotide-binding</keyword>
<dbReference type="Pfam" id="PF07238">
    <property type="entry name" value="PilZ"/>
    <property type="match status" value="1"/>
</dbReference>
<dbReference type="RefSeq" id="WP_189378579.1">
    <property type="nucleotide sequence ID" value="NZ_BNAH01000010.1"/>
</dbReference>
<dbReference type="InterPro" id="IPR012349">
    <property type="entry name" value="Split_barrel_FMN-bd"/>
</dbReference>
<proteinExistence type="predicted"/>
<accession>A0ABQ3IW32</accession>
<dbReference type="SUPFAM" id="SSF141371">
    <property type="entry name" value="PilZ domain-like"/>
    <property type="match status" value="2"/>
</dbReference>
<dbReference type="InterPro" id="IPR009875">
    <property type="entry name" value="PilZ_domain"/>
</dbReference>
<reference evidence="7" key="1">
    <citation type="journal article" date="2019" name="Int. J. Syst. Evol. Microbiol.">
        <title>The Global Catalogue of Microorganisms (GCM) 10K type strain sequencing project: providing services to taxonomists for standard genome sequencing and annotation.</title>
        <authorList>
            <consortium name="The Broad Institute Genomics Platform"/>
            <consortium name="The Broad Institute Genome Sequencing Center for Infectious Disease"/>
            <person name="Wu L."/>
            <person name="Ma J."/>
        </authorList>
    </citation>
    <scope>NUCLEOTIDE SEQUENCE [LARGE SCALE GENOMIC DNA]</scope>
    <source>
        <strain evidence="7">CGMCC 1.15922</strain>
    </source>
</reference>
<evidence type="ECO:0000259" key="5">
    <source>
        <dbReference type="Pfam" id="PF12945"/>
    </source>
</evidence>
<dbReference type="Gene3D" id="2.40.10.220">
    <property type="entry name" value="predicted glycosyltransferase like domains"/>
    <property type="match status" value="1"/>
</dbReference>
<comment type="caution">
    <text evidence="6">The sequence shown here is derived from an EMBL/GenBank/DDBJ whole genome shotgun (WGS) entry which is preliminary data.</text>
</comment>
<dbReference type="Pfam" id="PF12945">
    <property type="entry name" value="PilZNR"/>
    <property type="match status" value="1"/>
</dbReference>
<name>A0ABQ3IW32_9GAMM</name>
<keyword evidence="7" id="KW-1185">Reference proteome</keyword>
<evidence type="ECO:0008006" key="8">
    <source>
        <dbReference type="Google" id="ProtNLM"/>
    </source>
</evidence>
<dbReference type="InterPro" id="IPR009926">
    <property type="entry name" value="T3SS_YcgR_PilZN"/>
</dbReference>
<keyword evidence="3" id="KW-0975">Bacterial flagellum</keyword>
<feature type="domain" description="PilZ" evidence="4">
    <location>
        <begin position="122"/>
        <end position="221"/>
    </location>
</feature>